<comment type="caution">
    <text evidence="4">The sequence shown here is derived from an EMBL/GenBank/DDBJ whole genome shotgun (WGS) entry which is preliminary data.</text>
</comment>
<dbReference type="GO" id="GO:0008652">
    <property type="term" value="P:amino acid biosynthetic process"/>
    <property type="evidence" value="ECO:0007669"/>
    <property type="project" value="UniProtKB-UniRule"/>
</dbReference>
<gene>
    <name evidence="4" type="primary">aroH</name>
    <name evidence="4" type="ORF">QQ91_0007075</name>
</gene>
<dbReference type="PROSITE" id="PS51167">
    <property type="entry name" value="CHORISMATE_MUT_1"/>
    <property type="match status" value="1"/>
</dbReference>
<reference evidence="4 5" key="1">
    <citation type="journal article" date="2015" name="Genome Announc.">
        <title>Draft Genome Sequence of Filamentous Marine Cyanobacterium Lyngbya confervoides Strain BDU141951.</title>
        <authorList>
            <person name="Chandrababunaidu M.M."/>
            <person name="Sen D."/>
            <person name="Tripathy S."/>
        </authorList>
    </citation>
    <scope>NUCLEOTIDE SEQUENCE [LARGE SCALE GENOMIC DNA]</scope>
    <source>
        <strain evidence="4 5">BDU141951</strain>
    </source>
</reference>
<dbReference type="EMBL" id="JTHE03000043">
    <property type="protein sequence ID" value="MCM1982585.1"/>
    <property type="molecule type" value="Genomic_DNA"/>
</dbReference>
<evidence type="ECO:0000256" key="3">
    <source>
        <dbReference type="PROSITE-ProRule" id="PRU00514"/>
    </source>
</evidence>
<dbReference type="NCBIfam" id="TIGR01796">
    <property type="entry name" value="CM_mono_aroH"/>
    <property type="match status" value="1"/>
</dbReference>
<keyword evidence="5" id="KW-1185">Reference proteome</keyword>
<name>A0ABD4T2K9_9CYAN</name>
<dbReference type="Proteomes" id="UP000031561">
    <property type="component" value="Unassembled WGS sequence"/>
</dbReference>
<dbReference type="PANTHER" id="PTHR21164:SF0">
    <property type="entry name" value="CHORISMATE MUTASE AROH"/>
    <property type="match status" value="1"/>
</dbReference>
<evidence type="ECO:0000313" key="4">
    <source>
        <dbReference type="EMBL" id="MCM1982585.1"/>
    </source>
</evidence>
<protein>
    <recommendedName>
        <fullName evidence="1 3">chorismate mutase</fullName>
        <ecNumber evidence="1 3">5.4.99.5</ecNumber>
    </recommendedName>
</protein>
<dbReference type="AlphaFoldDB" id="A0ABD4T2K9"/>
<dbReference type="Pfam" id="PF07736">
    <property type="entry name" value="CM_1"/>
    <property type="match status" value="1"/>
</dbReference>
<dbReference type="InterPro" id="IPR008243">
    <property type="entry name" value="Chorismate_mutase_AroH"/>
</dbReference>
<dbReference type="InterPro" id="IPR035959">
    <property type="entry name" value="RutC-like_sf"/>
</dbReference>
<feature type="binding site" evidence="2">
    <location>
        <position position="9"/>
    </location>
    <ligand>
        <name>prephenate</name>
        <dbReference type="ChEBI" id="CHEBI:29934"/>
    </ligand>
</feature>
<evidence type="ECO:0000313" key="5">
    <source>
        <dbReference type="Proteomes" id="UP000031561"/>
    </source>
</evidence>
<proteinExistence type="predicted"/>
<dbReference type="EC" id="5.4.99.5" evidence="1 3"/>
<evidence type="ECO:0000256" key="2">
    <source>
        <dbReference type="PIRSR" id="PIRSR005965-1"/>
    </source>
</evidence>
<dbReference type="SUPFAM" id="SSF55298">
    <property type="entry name" value="YjgF-like"/>
    <property type="match status" value="1"/>
</dbReference>
<keyword evidence="2 3" id="KW-0057">Aromatic amino acid biosynthesis</keyword>
<dbReference type="Gene3D" id="3.30.1330.40">
    <property type="entry name" value="RutC-like"/>
    <property type="match status" value="1"/>
</dbReference>
<dbReference type="CDD" id="cd02185">
    <property type="entry name" value="AroH"/>
    <property type="match status" value="1"/>
</dbReference>
<sequence>MSWRVRSIRGATTCTVNSTAAIRDAVTELLDEIEAQNSLDLSEIVHVTFSVTRDLDQVFPAAIAREREHWDQVPLLDVQHMYVEGGLERCIRCLIQFNTPDPDRPIHHVYLRQAQNLRPDLCLRAKVAL</sequence>
<accession>A0ABD4T2K9</accession>
<organism evidence="4 5">
    <name type="scientific">Lyngbya confervoides BDU141951</name>
    <dbReference type="NCBI Taxonomy" id="1574623"/>
    <lineage>
        <taxon>Bacteria</taxon>
        <taxon>Bacillati</taxon>
        <taxon>Cyanobacteriota</taxon>
        <taxon>Cyanophyceae</taxon>
        <taxon>Oscillatoriophycideae</taxon>
        <taxon>Oscillatoriales</taxon>
        <taxon>Microcoleaceae</taxon>
        <taxon>Lyngbya</taxon>
    </lineage>
</organism>
<keyword evidence="2 3" id="KW-0028">Amino-acid biosynthesis</keyword>
<dbReference type="GO" id="GO:0009073">
    <property type="term" value="P:aromatic amino acid family biosynthetic process"/>
    <property type="evidence" value="ECO:0007669"/>
    <property type="project" value="UniProtKB-UniRule"/>
</dbReference>
<feature type="binding site" evidence="2">
    <location>
        <position position="110"/>
    </location>
    <ligand>
        <name>prephenate</name>
        <dbReference type="ChEBI" id="CHEBI:29934"/>
    </ligand>
</feature>
<feature type="binding site" evidence="2">
    <location>
        <position position="92"/>
    </location>
    <ligand>
        <name>prephenate</name>
        <dbReference type="ChEBI" id="CHEBI:29934"/>
    </ligand>
</feature>
<comment type="catalytic activity">
    <reaction evidence="3">
        <text>chorismate = prephenate</text>
        <dbReference type="Rhea" id="RHEA:13897"/>
        <dbReference type="ChEBI" id="CHEBI:29748"/>
        <dbReference type="ChEBI" id="CHEBI:29934"/>
        <dbReference type="EC" id="5.4.99.5"/>
    </reaction>
</comment>
<dbReference type="GO" id="GO:0004106">
    <property type="term" value="F:chorismate mutase activity"/>
    <property type="evidence" value="ECO:0007669"/>
    <property type="project" value="UniProtKB-UniRule"/>
</dbReference>
<dbReference type="PANTHER" id="PTHR21164">
    <property type="entry name" value="CHORISMATE MUTASE"/>
    <property type="match status" value="1"/>
</dbReference>
<keyword evidence="3 4" id="KW-0413">Isomerase</keyword>
<evidence type="ECO:0000256" key="1">
    <source>
        <dbReference type="NCBIfam" id="TIGR01796"/>
    </source>
</evidence>
<dbReference type="PIRSF" id="PIRSF005965">
    <property type="entry name" value="Chor_mut_AroH"/>
    <property type="match status" value="1"/>
</dbReference>
<dbReference type="RefSeq" id="WP_250833282.1">
    <property type="nucleotide sequence ID" value="NZ_JTHE03000043.1"/>
</dbReference>